<dbReference type="GO" id="GO:0004984">
    <property type="term" value="F:olfactory receptor activity"/>
    <property type="evidence" value="ECO:0007669"/>
    <property type="project" value="InterPro"/>
</dbReference>
<keyword evidence="6 10" id="KW-1133">Transmembrane helix</keyword>
<dbReference type="PANTHER" id="PTHR21137">
    <property type="entry name" value="ODORANT RECEPTOR"/>
    <property type="match status" value="1"/>
</dbReference>
<keyword evidence="12" id="KW-1185">Reference proteome</keyword>
<evidence type="ECO:0000313" key="11">
    <source>
        <dbReference type="EMBL" id="KAK9746070.1"/>
    </source>
</evidence>
<feature type="transmembrane region" description="Helical" evidence="10">
    <location>
        <begin position="43"/>
        <end position="65"/>
    </location>
</feature>
<gene>
    <name evidence="11" type="ORF">QE152_g6397</name>
</gene>
<evidence type="ECO:0000256" key="8">
    <source>
        <dbReference type="ARBA" id="ARBA00023170"/>
    </source>
</evidence>
<evidence type="ECO:0000256" key="1">
    <source>
        <dbReference type="ARBA" id="ARBA00004651"/>
    </source>
</evidence>
<evidence type="ECO:0000256" key="9">
    <source>
        <dbReference type="ARBA" id="ARBA00023224"/>
    </source>
</evidence>
<dbReference type="Pfam" id="PF02949">
    <property type="entry name" value="7tm_6"/>
    <property type="match status" value="1"/>
</dbReference>
<dbReference type="Proteomes" id="UP001458880">
    <property type="component" value="Unassembled WGS sequence"/>
</dbReference>
<keyword evidence="3" id="KW-0716">Sensory transduction</keyword>
<comment type="subcellular location">
    <subcellularLocation>
        <location evidence="1">Cell membrane</location>
        <topology evidence="1">Multi-pass membrane protein</topology>
    </subcellularLocation>
</comment>
<sequence>MNDIRQKLVHPTASDVKSERSPGILWSERETTKLDWRLSLRQGLRGSGGGIINLTILITNLYYILLNCFKQEGVYLVKSLESGITIFHVTIKYVNFIVEKGRLKEVIEERLKFWHADPLDVRTTQFTNKLETITRIQQRILLVVFMVSSTYHMLKPYFNNRDAFPFHVWTQNNTLLTQISLLATQYYCIWITTPVVMTYDVTYFAICIHMMIQLRLLKAKISEKSGDIKQRLKTCIQHHQLLSR</sequence>
<evidence type="ECO:0000256" key="10">
    <source>
        <dbReference type="SAM" id="Phobius"/>
    </source>
</evidence>
<evidence type="ECO:0000313" key="12">
    <source>
        <dbReference type="Proteomes" id="UP001458880"/>
    </source>
</evidence>
<name>A0AAW1MIV2_POPJA</name>
<dbReference type="EMBL" id="JASPKY010000042">
    <property type="protein sequence ID" value="KAK9746070.1"/>
    <property type="molecule type" value="Genomic_DNA"/>
</dbReference>
<evidence type="ECO:0000256" key="4">
    <source>
        <dbReference type="ARBA" id="ARBA00022692"/>
    </source>
</evidence>
<organism evidence="11 12">
    <name type="scientific">Popillia japonica</name>
    <name type="common">Japanese beetle</name>
    <dbReference type="NCBI Taxonomy" id="7064"/>
    <lineage>
        <taxon>Eukaryota</taxon>
        <taxon>Metazoa</taxon>
        <taxon>Ecdysozoa</taxon>
        <taxon>Arthropoda</taxon>
        <taxon>Hexapoda</taxon>
        <taxon>Insecta</taxon>
        <taxon>Pterygota</taxon>
        <taxon>Neoptera</taxon>
        <taxon>Endopterygota</taxon>
        <taxon>Coleoptera</taxon>
        <taxon>Polyphaga</taxon>
        <taxon>Scarabaeiformia</taxon>
        <taxon>Scarabaeidae</taxon>
        <taxon>Rutelinae</taxon>
        <taxon>Popillia</taxon>
    </lineage>
</organism>
<protein>
    <submittedName>
        <fullName evidence="11">7tm Odorant receptor</fullName>
    </submittedName>
</protein>
<dbReference type="InterPro" id="IPR004117">
    <property type="entry name" value="7tm6_olfct_rcpt"/>
</dbReference>
<dbReference type="GO" id="GO:0007165">
    <property type="term" value="P:signal transduction"/>
    <property type="evidence" value="ECO:0007669"/>
    <property type="project" value="UniProtKB-KW"/>
</dbReference>
<accession>A0AAW1MIV2</accession>
<keyword evidence="5" id="KW-0552">Olfaction</keyword>
<evidence type="ECO:0000256" key="2">
    <source>
        <dbReference type="ARBA" id="ARBA00022475"/>
    </source>
</evidence>
<dbReference type="GO" id="GO:0005549">
    <property type="term" value="F:odorant binding"/>
    <property type="evidence" value="ECO:0007669"/>
    <property type="project" value="InterPro"/>
</dbReference>
<dbReference type="GO" id="GO:0005886">
    <property type="term" value="C:plasma membrane"/>
    <property type="evidence" value="ECO:0007669"/>
    <property type="project" value="UniProtKB-SubCell"/>
</dbReference>
<keyword evidence="8 11" id="KW-0675">Receptor</keyword>
<dbReference type="PANTHER" id="PTHR21137:SF35">
    <property type="entry name" value="ODORANT RECEPTOR 19A-RELATED"/>
    <property type="match status" value="1"/>
</dbReference>
<reference evidence="11 12" key="1">
    <citation type="journal article" date="2024" name="BMC Genomics">
        <title>De novo assembly and annotation of Popillia japonica's genome with initial clues to its potential as an invasive pest.</title>
        <authorList>
            <person name="Cucini C."/>
            <person name="Boschi S."/>
            <person name="Funari R."/>
            <person name="Cardaioli E."/>
            <person name="Iannotti N."/>
            <person name="Marturano G."/>
            <person name="Paoli F."/>
            <person name="Bruttini M."/>
            <person name="Carapelli A."/>
            <person name="Frati F."/>
            <person name="Nardi F."/>
        </authorList>
    </citation>
    <scope>NUCLEOTIDE SEQUENCE [LARGE SCALE GENOMIC DNA]</scope>
    <source>
        <strain evidence="11">DMR45628</strain>
    </source>
</reference>
<evidence type="ECO:0000256" key="5">
    <source>
        <dbReference type="ARBA" id="ARBA00022725"/>
    </source>
</evidence>
<dbReference type="AlphaFoldDB" id="A0AAW1MIV2"/>
<keyword evidence="4 10" id="KW-0812">Transmembrane</keyword>
<evidence type="ECO:0000256" key="3">
    <source>
        <dbReference type="ARBA" id="ARBA00022606"/>
    </source>
</evidence>
<keyword evidence="7 10" id="KW-0472">Membrane</keyword>
<proteinExistence type="predicted"/>
<evidence type="ECO:0000256" key="7">
    <source>
        <dbReference type="ARBA" id="ARBA00023136"/>
    </source>
</evidence>
<evidence type="ECO:0000256" key="6">
    <source>
        <dbReference type="ARBA" id="ARBA00022989"/>
    </source>
</evidence>
<comment type="caution">
    <text evidence="11">The sequence shown here is derived from an EMBL/GenBank/DDBJ whole genome shotgun (WGS) entry which is preliminary data.</text>
</comment>
<keyword evidence="2" id="KW-1003">Cell membrane</keyword>
<keyword evidence="9" id="KW-0807">Transducer</keyword>